<proteinExistence type="predicted"/>
<evidence type="ECO:0000313" key="2">
    <source>
        <dbReference type="Proteomes" id="UP000276133"/>
    </source>
</evidence>
<accession>A0A3M7QR92</accession>
<dbReference type="Proteomes" id="UP000276133">
    <property type="component" value="Unassembled WGS sequence"/>
</dbReference>
<dbReference type="AlphaFoldDB" id="A0A3M7QR92"/>
<comment type="caution">
    <text evidence="1">The sequence shown here is derived from an EMBL/GenBank/DDBJ whole genome shotgun (WGS) entry which is preliminary data.</text>
</comment>
<gene>
    <name evidence="1" type="ORF">BpHYR1_032349</name>
</gene>
<organism evidence="1 2">
    <name type="scientific">Brachionus plicatilis</name>
    <name type="common">Marine rotifer</name>
    <name type="synonym">Brachionus muelleri</name>
    <dbReference type="NCBI Taxonomy" id="10195"/>
    <lineage>
        <taxon>Eukaryota</taxon>
        <taxon>Metazoa</taxon>
        <taxon>Spiralia</taxon>
        <taxon>Gnathifera</taxon>
        <taxon>Rotifera</taxon>
        <taxon>Eurotatoria</taxon>
        <taxon>Monogononta</taxon>
        <taxon>Pseudotrocha</taxon>
        <taxon>Ploima</taxon>
        <taxon>Brachionidae</taxon>
        <taxon>Brachionus</taxon>
    </lineage>
</organism>
<dbReference type="EMBL" id="REGN01005402">
    <property type="protein sequence ID" value="RNA13478.1"/>
    <property type="molecule type" value="Genomic_DNA"/>
</dbReference>
<keyword evidence="2" id="KW-1185">Reference proteome</keyword>
<sequence>MHVDIRSTKRRFLNKEYIFELCLLLYKRAMKNKSILDYSFPCLNSFSETNIKKIQVIQYPTPLCNCYLKEH</sequence>
<evidence type="ECO:0000313" key="1">
    <source>
        <dbReference type="EMBL" id="RNA13478.1"/>
    </source>
</evidence>
<name>A0A3M7QR92_BRAPC</name>
<protein>
    <submittedName>
        <fullName evidence="1">Uncharacterized protein</fullName>
    </submittedName>
</protein>
<reference evidence="1 2" key="1">
    <citation type="journal article" date="2018" name="Sci. Rep.">
        <title>Genomic signatures of local adaptation to the degree of environmental predictability in rotifers.</title>
        <authorList>
            <person name="Franch-Gras L."/>
            <person name="Hahn C."/>
            <person name="Garcia-Roger E.M."/>
            <person name="Carmona M.J."/>
            <person name="Serra M."/>
            <person name="Gomez A."/>
        </authorList>
    </citation>
    <scope>NUCLEOTIDE SEQUENCE [LARGE SCALE GENOMIC DNA]</scope>
    <source>
        <strain evidence="1">HYR1</strain>
    </source>
</reference>